<dbReference type="Pfam" id="PF00011">
    <property type="entry name" value="HSP20"/>
    <property type="match status" value="1"/>
</dbReference>
<keyword evidence="5" id="KW-1185">Reference proteome</keyword>
<dbReference type="SUPFAM" id="SSF49764">
    <property type="entry name" value="HSP20-like chaperones"/>
    <property type="match status" value="1"/>
</dbReference>
<dbReference type="Proteomes" id="UP000198935">
    <property type="component" value="Unassembled WGS sequence"/>
</dbReference>
<accession>A0A1H3PRA2</accession>
<dbReference type="STRING" id="1503961.SAMN05421736_105160"/>
<organism evidence="4 5">
    <name type="scientific">Evansella caseinilytica</name>
    <dbReference type="NCBI Taxonomy" id="1503961"/>
    <lineage>
        <taxon>Bacteria</taxon>
        <taxon>Bacillati</taxon>
        <taxon>Bacillota</taxon>
        <taxon>Bacilli</taxon>
        <taxon>Bacillales</taxon>
        <taxon>Bacillaceae</taxon>
        <taxon>Evansella</taxon>
    </lineage>
</organism>
<dbReference type="CDD" id="cd06464">
    <property type="entry name" value="ACD_sHsps-like"/>
    <property type="match status" value="1"/>
</dbReference>
<sequence>MFNRRSEQPFGLFSFPFISGPHPQQQQFHVRETETELIIEGELKGFKREDIKIEFMRNGLMIVAEQKMEKQEEGEGGQATTETLPVQKVERFFTIHFPFTENDVKANFSEEGKLTIGIAKNDANRKYISIE</sequence>
<feature type="domain" description="SHSP" evidence="3">
    <location>
        <begin position="19"/>
        <end position="131"/>
    </location>
</feature>
<proteinExistence type="inferred from homology"/>
<protein>
    <submittedName>
        <fullName evidence="4">Molecular chaperone IbpA, HSP20 family</fullName>
    </submittedName>
</protein>
<evidence type="ECO:0000256" key="2">
    <source>
        <dbReference type="RuleBase" id="RU003616"/>
    </source>
</evidence>
<reference evidence="5" key="1">
    <citation type="submission" date="2016-10" db="EMBL/GenBank/DDBJ databases">
        <authorList>
            <person name="Varghese N."/>
            <person name="Submissions S."/>
        </authorList>
    </citation>
    <scope>NUCLEOTIDE SEQUENCE [LARGE SCALE GENOMIC DNA]</scope>
    <source>
        <strain evidence="5">SP</strain>
    </source>
</reference>
<comment type="similarity">
    <text evidence="1 2">Belongs to the small heat shock protein (HSP20) family.</text>
</comment>
<dbReference type="PROSITE" id="PS01031">
    <property type="entry name" value="SHSP"/>
    <property type="match status" value="1"/>
</dbReference>
<dbReference type="EMBL" id="FNPI01000005">
    <property type="protein sequence ID" value="SDZ03435.1"/>
    <property type="molecule type" value="Genomic_DNA"/>
</dbReference>
<dbReference type="AlphaFoldDB" id="A0A1H3PRA2"/>
<dbReference type="Gene3D" id="2.60.40.790">
    <property type="match status" value="1"/>
</dbReference>
<evidence type="ECO:0000313" key="5">
    <source>
        <dbReference type="Proteomes" id="UP000198935"/>
    </source>
</evidence>
<gene>
    <name evidence="4" type="ORF">SAMN05421736_105160</name>
</gene>
<name>A0A1H3PRA2_9BACI</name>
<dbReference type="InterPro" id="IPR008978">
    <property type="entry name" value="HSP20-like_chaperone"/>
</dbReference>
<evidence type="ECO:0000256" key="1">
    <source>
        <dbReference type="PROSITE-ProRule" id="PRU00285"/>
    </source>
</evidence>
<dbReference type="InterPro" id="IPR002068">
    <property type="entry name" value="A-crystallin/Hsp20_dom"/>
</dbReference>
<dbReference type="OrthoDB" id="1806521at2"/>
<evidence type="ECO:0000313" key="4">
    <source>
        <dbReference type="EMBL" id="SDZ03435.1"/>
    </source>
</evidence>
<evidence type="ECO:0000259" key="3">
    <source>
        <dbReference type="PROSITE" id="PS01031"/>
    </source>
</evidence>